<dbReference type="InterPro" id="IPR010131">
    <property type="entry name" value="MdtP/NodT-like"/>
</dbReference>
<sequence length="511" mass="54766">MLKHYLNIYKLYAFFSFMTTTFLISGCSTNVIDMAPSSPTQQWEPISNKDITLSSMSPPNTEQNAAVLGAPHFAMSTTPTNNYFIQNELIDVERRYDLPQLIDLAQSINPATRSAWHRARQAAIAVGMTEATYLPLITASVVGGSQTLKVPLGAIDVESTERGTAQILSLQWLLFDFGQREAIVEEAKHGSIAANSLFNGAHQQLIFNISQAYYLYAATVQRQKFTEAAYHNAEAIDSAVEARASQGLATSIETAQARQALAQANFRRAQAAGDVRITYQNLLGTVGINSPLKVNIDGVGQRPLPTTINTPINELIQQALATRPDIAASYSALLASKAGVEVAQAGYLPKVYLGGNLNWGSGNFDISGLPSIGQQGSGSGVLLGVTIPIYDGGLRKARIRDAQSRAEAAQDDFQRLQTTAVTEIVTAHNTLHTALESHRAALELVNAASTTYQATLAAYRNGIGTIDAVTAADTALLDARQILTDAHTTALINSVNLAFAIGSLTSRESLP</sequence>
<dbReference type="Gene3D" id="1.20.1600.10">
    <property type="entry name" value="Outer membrane efflux proteins (OEP)"/>
    <property type="match status" value="1"/>
</dbReference>
<feature type="signal peptide" evidence="3">
    <location>
        <begin position="1"/>
        <end position="25"/>
    </location>
</feature>
<dbReference type="InterPro" id="IPR028351">
    <property type="entry name" value="CyaE"/>
</dbReference>
<keyword evidence="3" id="KW-0732">Signal</keyword>
<evidence type="ECO:0000256" key="2">
    <source>
        <dbReference type="PIRNR" id="PIRNR001892"/>
    </source>
</evidence>
<dbReference type="PANTHER" id="PTHR30203:SF29">
    <property type="entry name" value="PROTEIN CYAE"/>
    <property type="match status" value="1"/>
</dbReference>
<dbReference type="InterPro" id="IPR003423">
    <property type="entry name" value="OMP_efflux"/>
</dbReference>
<dbReference type="Pfam" id="PF02321">
    <property type="entry name" value="OEP"/>
    <property type="match status" value="2"/>
</dbReference>
<comment type="similarity">
    <text evidence="1 2">Belongs to the outer membrane factor (OMF) (TC 1.B.17) family.</text>
</comment>
<organism evidence="4">
    <name type="scientific">Vibrio alginolyticus</name>
    <dbReference type="NCBI Taxonomy" id="663"/>
    <lineage>
        <taxon>Bacteria</taxon>
        <taxon>Pseudomonadati</taxon>
        <taxon>Pseudomonadota</taxon>
        <taxon>Gammaproteobacteria</taxon>
        <taxon>Vibrionales</taxon>
        <taxon>Vibrionaceae</taxon>
        <taxon>Vibrio</taxon>
    </lineage>
</organism>
<dbReference type="PROSITE" id="PS51257">
    <property type="entry name" value="PROKAR_LIPOPROTEIN"/>
    <property type="match status" value="1"/>
</dbReference>
<dbReference type="AlphaFoldDB" id="A0A1W6TS74"/>
<keyword evidence="2" id="KW-0354">Hemolysis</keyword>
<protein>
    <recommendedName>
        <fullName evidence="2">Protein CyaE</fullName>
    </recommendedName>
</protein>
<comment type="subcellular location">
    <subcellularLocation>
        <location evidence="2">Cell outer membrane</location>
        <topology evidence="2">Peripheral membrane protein</topology>
    </subcellularLocation>
</comment>
<accession>A0A1W6TS74</accession>
<keyword evidence="2" id="KW-0998">Cell outer membrane</keyword>
<evidence type="ECO:0000256" key="3">
    <source>
        <dbReference type="SAM" id="SignalP"/>
    </source>
</evidence>
<dbReference type="EMBL" id="CP017902">
    <property type="protein sequence ID" value="ARP18692.1"/>
    <property type="molecule type" value="Genomic_DNA"/>
</dbReference>
<reference evidence="4" key="1">
    <citation type="submission" date="2016-10" db="EMBL/GenBank/DDBJ databases">
        <title>The High Quality Genome of Vibrio alginolyticus K01M1.</title>
        <authorList>
            <person name="Wendling C."/>
            <person name="Chibani C.M."/>
            <person name="Hertel R."/>
            <person name="Sproer C."/>
            <person name="Bunk B."/>
            <person name="Overmann J."/>
            <person name="Roth O."/>
            <person name="Liesegang H."/>
        </authorList>
    </citation>
    <scope>NUCLEOTIDE SEQUENCE</scope>
    <source>
        <strain evidence="4">K05K4</strain>
    </source>
</reference>
<dbReference type="GO" id="GO:0015562">
    <property type="term" value="F:efflux transmembrane transporter activity"/>
    <property type="evidence" value="ECO:0007669"/>
    <property type="project" value="InterPro"/>
</dbReference>
<dbReference type="GO" id="GO:0031640">
    <property type="term" value="P:killing of cells of another organism"/>
    <property type="evidence" value="ECO:0007669"/>
    <property type="project" value="UniProtKB-KW"/>
</dbReference>
<keyword evidence="2" id="KW-0813">Transport</keyword>
<evidence type="ECO:0000313" key="4">
    <source>
        <dbReference type="EMBL" id="ARP18692.1"/>
    </source>
</evidence>
<evidence type="ECO:0000256" key="1">
    <source>
        <dbReference type="ARBA" id="ARBA00007613"/>
    </source>
</evidence>
<keyword evidence="2" id="KW-0472">Membrane</keyword>
<dbReference type="GO" id="GO:0009279">
    <property type="term" value="C:cell outer membrane"/>
    <property type="evidence" value="ECO:0007669"/>
    <property type="project" value="UniProtKB-SubCell"/>
</dbReference>
<keyword evidence="2" id="KW-0204">Cytolysis</keyword>
<dbReference type="PANTHER" id="PTHR30203">
    <property type="entry name" value="OUTER MEMBRANE CATION EFFLUX PROTEIN"/>
    <property type="match status" value="1"/>
</dbReference>
<dbReference type="PIRSF" id="PIRSF001892">
    <property type="entry name" value="CyaE"/>
    <property type="match status" value="1"/>
</dbReference>
<name>A0A1W6TS74_VIBAL</name>
<comment type="function">
    <text evidence="2">CyaE is necessary for transport of calmodulin-sensitive adenylate cyclase-hemolysin (cyclolysin).</text>
</comment>
<dbReference type="RefSeq" id="WP_086046837.1">
    <property type="nucleotide sequence ID" value="NZ_CP017889.1"/>
</dbReference>
<dbReference type="SUPFAM" id="SSF56954">
    <property type="entry name" value="Outer membrane efflux proteins (OEP)"/>
    <property type="match status" value="1"/>
</dbReference>
<feature type="chain" id="PRO_5011905025" description="Protein CyaE" evidence="3">
    <location>
        <begin position="26"/>
        <end position="511"/>
    </location>
</feature>
<gene>
    <name evidence="4" type="primary">arpC_1</name>
    <name evidence="4" type="ORF">K05K4_18580</name>
</gene>
<proteinExistence type="inferred from homology"/>